<dbReference type="InterPro" id="IPR007427">
    <property type="entry name" value="DUF475"/>
</dbReference>
<reference evidence="2" key="1">
    <citation type="submission" date="2011-05" db="EMBL/GenBank/DDBJ databases">
        <authorList>
            <person name="Kuske C.R."/>
            <person name="Challacombe J.F."/>
            <person name="Siddaramappa S."/>
            <person name="Petersen J.M."/>
            <person name="Bruce D.C."/>
        </authorList>
    </citation>
    <scope>NUCLEOTIDE SEQUENCE</scope>
    <source>
        <strain evidence="2">TX077308</strain>
    </source>
</reference>
<dbReference type="EMBL" id="CP002872">
    <property type="protein sequence ID" value="AEI36558.1"/>
    <property type="molecule type" value="Genomic_DNA"/>
</dbReference>
<gene>
    <name evidence="2" type="ordered locus">F7308_1634</name>
</gene>
<feature type="transmembrane region" description="Helical" evidence="1">
    <location>
        <begin position="71"/>
        <end position="92"/>
    </location>
</feature>
<evidence type="ECO:0000313" key="2">
    <source>
        <dbReference type="EMBL" id="AEI36558.1"/>
    </source>
</evidence>
<keyword evidence="1" id="KW-0472">Membrane</keyword>
<feature type="transmembrane region" description="Helical" evidence="1">
    <location>
        <begin position="294"/>
        <end position="312"/>
    </location>
</feature>
<protein>
    <submittedName>
        <fullName evidence="2">Integral membrane protein</fullName>
    </submittedName>
</protein>
<organism evidence="2 3">
    <name type="scientific">Francisella salina</name>
    <dbReference type="NCBI Taxonomy" id="573569"/>
    <lineage>
        <taxon>Bacteria</taxon>
        <taxon>Pseudomonadati</taxon>
        <taxon>Pseudomonadota</taxon>
        <taxon>Gammaproteobacteria</taxon>
        <taxon>Thiotrichales</taxon>
        <taxon>Francisellaceae</taxon>
        <taxon>Francisella</taxon>
    </lineage>
</organism>
<keyword evidence="1" id="KW-0812">Transmembrane</keyword>
<feature type="transmembrane region" description="Helical" evidence="1">
    <location>
        <begin position="196"/>
        <end position="215"/>
    </location>
</feature>
<feature type="transmembrane region" description="Helical" evidence="1">
    <location>
        <begin position="251"/>
        <end position="273"/>
    </location>
</feature>
<feature type="transmembrane region" description="Helical" evidence="1">
    <location>
        <begin position="35"/>
        <end position="51"/>
    </location>
</feature>
<name>A0ABN3ZND1_FRAST</name>
<dbReference type="Proteomes" id="UP000000490">
    <property type="component" value="Chromosome"/>
</dbReference>
<evidence type="ECO:0000256" key="1">
    <source>
        <dbReference type="SAM" id="Phobius"/>
    </source>
</evidence>
<accession>A0ABN3ZND1</accession>
<keyword evidence="3" id="KW-1185">Reference proteome</keyword>
<dbReference type="NCBIfam" id="NF010619">
    <property type="entry name" value="PRK14013.2-5"/>
    <property type="match status" value="1"/>
</dbReference>
<dbReference type="NCBIfam" id="NF010612">
    <property type="entry name" value="PRK14013.1-2"/>
    <property type="match status" value="1"/>
</dbReference>
<feature type="transmembrane region" description="Helical" evidence="1">
    <location>
        <begin position="227"/>
        <end position="245"/>
    </location>
</feature>
<feature type="transmembrane region" description="Helical" evidence="1">
    <location>
        <begin position="318"/>
        <end position="336"/>
    </location>
</feature>
<feature type="transmembrane region" description="Helical" evidence="1">
    <location>
        <begin position="123"/>
        <end position="143"/>
    </location>
</feature>
<dbReference type="Pfam" id="PF04332">
    <property type="entry name" value="DUF475"/>
    <property type="match status" value="1"/>
</dbReference>
<keyword evidence="1" id="KW-1133">Transmembrane helix</keyword>
<dbReference type="PANTHER" id="PTHR30238">
    <property type="entry name" value="MEMBRANE BOUND PREDICTED REDOX MODULATOR"/>
    <property type="match status" value="1"/>
</dbReference>
<sequence>MIALKILKYFYGSFFVTLIGISIAIFIYPTAPLETIYSVLILAILEISLSFDNAIINAKVLGQMPKKWQKIFIFVGLPIAVFGMRLVFPILLVKLTSGINFIDVMHLALNDPARYQKILEHSMPYICSFGGSFLLMVFLNFFLSENEGHHWIPLIENNKLIRKIREYDGGYIFFAIIIGLIVIYSTSHTYQGELAIAYLLGIIVHESLGLLNSFFDSAKIDTLNVARNGLMGFIYLEIIDASFSFDGVVGAFAITTNIIIIMIGLGIGAMFVRSLTILFVEKKTLAKYIYLEHGAHYAIGFLATILLLKIFIHIPEWFSGSIGILVLAVSFIHSTITNKNLKD</sequence>
<dbReference type="PANTHER" id="PTHR30238:SF4">
    <property type="entry name" value="SLL1022 PROTEIN"/>
    <property type="match status" value="1"/>
</dbReference>
<evidence type="ECO:0000313" key="3">
    <source>
        <dbReference type="Proteomes" id="UP000000490"/>
    </source>
</evidence>
<feature type="transmembrane region" description="Helical" evidence="1">
    <location>
        <begin position="164"/>
        <end position="184"/>
    </location>
</feature>
<feature type="transmembrane region" description="Helical" evidence="1">
    <location>
        <begin position="9"/>
        <end position="29"/>
    </location>
</feature>
<proteinExistence type="predicted"/>